<dbReference type="PANTHER" id="PTHR24287:SF17">
    <property type="entry name" value="P450, PUTATIVE (EUROFUNG)-RELATED"/>
    <property type="match status" value="1"/>
</dbReference>
<dbReference type="InterPro" id="IPR001128">
    <property type="entry name" value="Cyt_P450"/>
</dbReference>
<evidence type="ECO:0000256" key="4">
    <source>
        <dbReference type="ARBA" id="ARBA00023002"/>
    </source>
</evidence>
<accession>A0ABR1X4K8</accession>
<dbReference type="InterPro" id="IPR002401">
    <property type="entry name" value="Cyt_P450_E_grp-I"/>
</dbReference>
<evidence type="ECO:0008006" key="11">
    <source>
        <dbReference type="Google" id="ProtNLM"/>
    </source>
</evidence>
<keyword evidence="4 7" id="KW-0560">Oxidoreductase</keyword>
<evidence type="ECO:0000313" key="10">
    <source>
        <dbReference type="Proteomes" id="UP001433268"/>
    </source>
</evidence>
<gene>
    <name evidence="9" type="ORF">PG997_005314</name>
</gene>
<dbReference type="Pfam" id="PF00067">
    <property type="entry name" value="p450"/>
    <property type="match status" value="1"/>
</dbReference>
<proteinExistence type="inferred from homology"/>
<dbReference type="Proteomes" id="UP001433268">
    <property type="component" value="Unassembled WGS sequence"/>
</dbReference>
<dbReference type="CDD" id="cd11063">
    <property type="entry name" value="CYP52"/>
    <property type="match status" value="1"/>
</dbReference>
<feature type="transmembrane region" description="Helical" evidence="8">
    <location>
        <begin position="12"/>
        <end position="32"/>
    </location>
</feature>
<dbReference type="PRINTS" id="PR00463">
    <property type="entry name" value="EP450I"/>
</dbReference>
<comment type="caution">
    <text evidence="9">The sequence shown here is derived from an EMBL/GenBank/DDBJ whole genome shotgun (WGS) entry which is preliminary data.</text>
</comment>
<evidence type="ECO:0000256" key="8">
    <source>
        <dbReference type="SAM" id="Phobius"/>
    </source>
</evidence>
<dbReference type="InterPro" id="IPR036396">
    <property type="entry name" value="Cyt_P450_sf"/>
</dbReference>
<dbReference type="InterPro" id="IPR047146">
    <property type="entry name" value="Cyt_P450_E_CYP52_fungi"/>
</dbReference>
<name>A0ABR1X4K8_9PEZI</name>
<keyword evidence="7" id="KW-0349">Heme</keyword>
<dbReference type="EMBL" id="JAQQWN010000004">
    <property type="protein sequence ID" value="KAK8090353.1"/>
    <property type="molecule type" value="Genomic_DNA"/>
</dbReference>
<dbReference type="InterPro" id="IPR017972">
    <property type="entry name" value="Cyt_P450_CS"/>
</dbReference>
<evidence type="ECO:0000313" key="9">
    <source>
        <dbReference type="EMBL" id="KAK8090353.1"/>
    </source>
</evidence>
<dbReference type="Gene3D" id="1.10.630.10">
    <property type="entry name" value="Cytochrome P450"/>
    <property type="match status" value="1"/>
</dbReference>
<sequence length="563" mass="64179">MDTQPAKSAARLYFTTAATSAAAALAFIVDAIHLRPGELSSKQIWFGVLLVVVALYTHLSLRAEHLYYVNMAKHGCAPPKRIRNDPMGVRYLLSTASAARQNVLLERRSELLHKMGHTYRNQMFPEWTMTISTDEPENIKAVLATRFDDWDIPYFRIQGFYPVLGYHSIFTVNGAEWQHARAMLRPAFVRNQLADLGRFDFHARKLLAKLPQDPSSKVDLQDLFSMLMVDTTSDFMFGQSTDLLGAADADSLTFVKHFDASMHKIAWRARLSWLTQLRPDRELDEYVRFMRSYIARFVAKVKAQRASLAADEAKAAAGGDRYVFLDQLIDTGEPDEVIRDQLLSIFVAGRDTTTSVLTYLFFELSRRPDVERRLRDEIAALGAENPSWEQLKGMNYLQMAIKEALRLNPPVALNSREAVRDTVLPRGGGPDGKQPVFVPKGTNVRYQPWCMQRRTDLYGEDAEEFRPERWETIRPTYVLLRCGWSELSTDMLTRLLSYEYVPFNAGPRICIGQQFALTAVAMTTFRILQAYKQIKRRDDKPLVQKLGVNLSMVHGCWVSMTPA</sequence>
<keyword evidence="10" id="KW-1185">Reference proteome</keyword>
<protein>
    <recommendedName>
        <fullName evidence="11">Cytochrome P450</fullName>
    </recommendedName>
</protein>
<dbReference type="GeneID" id="92042689"/>
<keyword evidence="8" id="KW-1133">Transmembrane helix</keyword>
<evidence type="ECO:0000256" key="3">
    <source>
        <dbReference type="ARBA" id="ARBA00022723"/>
    </source>
</evidence>
<comment type="similarity">
    <text evidence="2 7">Belongs to the cytochrome P450 family.</text>
</comment>
<feature type="transmembrane region" description="Helical" evidence="8">
    <location>
        <begin position="44"/>
        <end position="61"/>
    </location>
</feature>
<dbReference type="SUPFAM" id="SSF48264">
    <property type="entry name" value="Cytochrome P450"/>
    <property type="match status" value="1"/>
</dbReference>
<dbReference type="PRINTS" id="PR00385">
    <property type="entry name" value="P450"/>
</dbReference>
<dbReference type="RefSeq" id="XP_066673247.1">
    <property type="nucleotide sequence ID" value="XM_066809629.1"/>
</dbReference>
<organism evidence="9 10">
    <name type="scientific">Apiospora hydei</name>
    <dbReference type="NCBI Taxonomy" id="1337664"/>
    <lineage>
        <taxon>Eukaryota</taxon>
        <taxon>Fungi</taxon>
        <taxon>Dikarya</taxon>
        <taxon>Ascomycota</taxon>
        <taxon>Pezizomycotina</taxon>
        <taxon>Sordariomycetes</taxon>
        <taxon>Xylariomycetidae</taxon>
        <taxon>Amphisphaeriales</taxon>
        <taxon>Apiosporaceae</taxon>
        <taxon>Apiospora</taxon>
    </lineage>
</organism>
<evidence type="ECO:0000256" key="7">
    <source>
        <dbReference type="RuleBase" id="RU000461"/>
    </source>
</evidence>
<keyword evidence="3 7" id="KW-0479">Metal-binding</keyword>
<comment type="cofactor">
    <cofactor evidence="1">
        <name>heme</name>
        <dbReference type="ChEBI" id="CHEBI:30413"/>
    </cofactor>
</comment>
<evidence type="ECO:0000256" key="6">
    <source>
        <dbReference type="ARBA" id="ARBA00023033"/>
    </source>
</evidence>
<dbReference type="PROSITE" id="PS00086">
    <property type="entry name" value="CYTOCHROME_P450"/>
    <property type="match status" value="1"/>
</dbReference>
<evidence type="ECO:0000256" key="1">
    <source>
        <dbReference type="ARBA" id="ARBA00001971"/>
    </source>
</evidence>
<reference evidence="9 10" key="1">
    <citation type="submission" date="2023-01" db="EMBL/GenBank/DDBJ databases">
        <title>Analysis of 21 Apiospora genomes using comparative genomics revels a genus with tremendous synthesis potential of carbohydrate active enzymes and secondary metabolites.</title>
        <authorList>
            <person name="Sorensen T."/>
        </authorList>
    </citation>
    <scope>NUCLEOTIDE SEQUENCE [LARGE SCALE GENOMIC DNA]</scope>
    <source>
        <strain evidence="9 10">CBS 114990</strain>
    </source>
</reference>
<keyword evidence="6 7" id="KW-0503">Monooxygenase</keyword>
<dbReference type="PANTHER" id="PTHR24287">
    <property type="entry name" value="P450, PUTATIVE (EUROFUNG)-RELATED"/>
    <property type="match status" value="1"/>
</dbReference>
<evidence type="ECO:0000256" key="5">
    <source>
        <dbReference type="ARBA" id="ARBA00023004"/>
    </source>
</evidence>
<evidence type="ECO:0000256" key="2">
    <source>
        <dbReference type="ARBA" id="ARBA00010617"/>
    </source>
</evidence>
<keyword evidence="5 7" id="KW-0408">Iron</keyword>
<keyword evidence="8" id="KW-0812">Transmembrane</keyword>
<keyword evidence="8" id="KW-0472">Membrane</keyword>